<accession>A0A4Y7TQ22</accession>
<sequence length="252" mass="29069">MVPSSPPSQGTLPWLGYTLVCIVLTILGAYALFYYCPQPFLDPRHPTSEIGSTLRRLFQNQEAVPPPKAMDNRVSSLNNEIQKLHMRLDVVTKRKEDIEDIMIEREAEYRGRQFRLEETWSRAREELQESSRHVIAHALAEQAKEIASLRTGLEAMRNECKWRDDLIWSLSLEKDGQDATIKQYEWETSELRGPLARMNAKCATNEHRILTWQEEKRGFKGHGTNLSERWSSSLTNFPNVTPVSQSRILSIS</sequence>
<keyword evidence="3" id="KW-1185">Reference proteome</keyword>
<reference evidence="2 3" key="1">
    <citation type="journal article" date="2019" name="Nat. Ecol. Evol.">
        <title>Megaphylogeny resolves global patterns of mushroom evolution.</title>
        <authorList>
            <person name="Varga T."/>
            <person name="Krizsan K."/>
            <person name="Foldi C."/>
            <person name="Dima B."/>
            <person name="Sanchez-Garcia M."/>
            <person name="Sanchez-Ramirez S."/>
            <person name="Szollosi G.J."/>
            <person name="Szarkandi J.G."/>
            <person name="Papp V."/>
            <person name="Albert L."/>
            <person name="Andreopoulos W."/>
            <person name="Angelini C."/>
            <person name="Antonin V."/>
            <person name="Barry K.W."/>
            <person name="Bougher N.L."/>
            <person name="Buchanan P."/>
            <person name="Buyck B."/>
            <person name="Bense V."/>
            <person name="Catcheside P."/>
            <person name="Chovatia M."/>
            <person name="Cooper J."/>
            <person name="Damon W."/>
            <person name="Desjardin D."/>
            <person name="Finy P."/>
            <person name="Geml J."/>
            <person name="Haridas S."/>
            <person name="Hughes K."/>
            <person name="Justo A."/>
            <person name="Karasinski D."/>
            <person name="Kautmanova I."/>
            <person name="Kiss B."/>
            <person name="Kocsube S."/>
            <person name="Kotiranta H."/>
            <person name="LaButti K.M."/>
            <person name="Lechner B.E."/>
            <person name="Liimatainen K."/>
            <person name="Lipzen A."/>
            <person name="Lukacs Z."/>
            <person name="Mihaltcheva S."/>
            <person name="Morgado L.N."/>
            <person name="Niskanen T."/>
            <person name="Noordeloos M.E."/>
            <person name="Ohm R.A."/>
            <person name="Ortiz-Santana B."/>
            <person name="Ovrebo C."/>
            <person name="Racz N."/>
            <person name="Riley R."/>
            <person name="Savchenko A."/>
            <person name="Shiryaev A."/>
            <person name="Soop K."/>
            <person name="Spirin V."/>
            <person name="Szebenyi C."/>
            <person name="Tomsovsky M."/>
            <person name="Tulloss R.E."/>
            <person name="Uehling J."/>
            <person name="Grigoriev I.V."/>
            <person name="Vagvolgyi C."/>
            <person name="Papp T."/>
            <person name="Martin F.M."/>
            <person name="Miettinen O."/>
            <person name="Hibbett D.S."/>
            <person name="Nagy L.G."/>
        </authorList>
    </citation>
    <scope>NUCLEOTIDE SEQUENCE [LARGE SCALE GENOMIC DNA]</scope>
    <source>
        <strain evidence="2 3">FP101781</strain>
    </source>
</reference>
<keyword evidence="1" id="KW-0472">Membrane</keyword>
<protein>
    <submittedName>
        <fullName evidence="2">Uncharacterized protein</fullName>
    </submittedName>
</protein>
<name>A0A4Y7TQ22_COPMI</name>
<feature type="transmembrane region" description="Helical" evidence="1">
    <location>
        <begin position="14"/>
        <end position="35"/>
    </location>
</feature>
<proteinExistence type="predicted"/>
<evidence type="ECO:0000256" key="1">
    <source>
        <dbReference type="SAM" id="Phobius"/>
    </source>
</evidence>
<organism evidence="2 3">
    <name type="scientific">Coprinellus micaceus</name>
    <name type="common">Glistening ink-cap mushroom</name>
    <name type="synonym">Coprinus micaceus</name>
    <dbReference type="NCBI Taxonomy" id="71717"/>
    <lineage>
        <taxon>Eukaryota</taxon>
        <taxon>Fungi</taxon>
        <taxon>Dikarya</taxon>
        <taxon>Basidiomycota</taxon>
        <taxon>Agaricomycotina</taxon>
        <taxon>Agaricomycetes</taxon>
        <taxon>Agaricomycetidae</taxon>
        <taxon>Agaricales</taxon>
        <taxon>Agaricineae</taxon>
        <taxon>Psathyrellaceae</taxon>
        <taxon>Coprinellus</taxon>
    </lineage>
</organism>
<dbReference type="Proteomes" id="UP000298030">
    <property type="component" value="Unassembled WGS sequence"/>
</dbReference>
<keyword evidence="1" id="KW-1133">Transmembrane helix</keyword>
<evidence type="ECO:0000313" key="3">
    <source>
        <dbReference type="Proteomes" id="UP000298030"/>
    </source>
</evidence>
<dbReference type="EMBL" id="QPFP01000006">
    <property type="protein sequence ID" value="TEB36277.1"/>
    <property type="molecule type" value="Genomic_DNA"/>
</dbReference>
<dbReference type="AlphaFoldDB" id="A0A4Y7TQ22"/>
<gene>
    <name evidence="2" type="ORF">FA13DRAFT_1787741</name>
</gene>
<evidence type="ECO:0000313" key="2">
    <source>
        <dbReference type="EMBL" id="TEB36277.1"/>
    </source>
</evidence>
<keyword evidence="1" id="KW-0812">Transmembrane</keyword>
<comment type="caution">
    <text evidence="2">The sequence shown here is derived from an EMBL/GenBank/DDBJ whole genome shotgun (WGS) entry which is preliminary data.</text>
</comment>